<dbReference type="GO" id="GO:0002098">
    <property type="term" value="P:tRNA wobble uridine modification"/>
    <property type="evidence" value="ECO:0007669"/>
    <property type="project" value="TreeGrafter"/>
</dbReference>
<organism evidence="2 3">
    <name type="scientific">[Haemophilus] felis</name>
    <dbReference type="NCBI Taxonomy" id="123822"/>
    <lineage>
        <taxon>Bacteria</taxon>
        <taxon>Pseudomonadati</taxon>
        <taxon>Pseudomonadota</taxon>
        <taxon>Gammaproteobacteria</taxon>
        <taxon>Pasteurellales</taxon>
        <taxon>Pasteurellaceae</taxon>
    </lineage>
</organism>
<dbReference type="InterPro" id="IPR005225">
    <property type="entry name" value="Small_GTP-bd"/>
</dbReference>
<accession>A0A1T0B731</accession>
<dbReference type="NCBIfam" id="TIGR00231">
    <property type="entry name" value="small_GTP"/>
    <property type="match status" value="1"/>
</dbReference>
<dbReference type="GO" id="GO:0005829">
    <property type="term" value="C:cytosol"/>
    <property type="evidence" value="ECO:0007669"/>
    <property type="project" value="TreeGrafter"/>
</dbReference>
<dbReference type="Gene3D" id="3.40.50.300">
    <property type="entry name" value="P-loop containing nucleotide triphosphate hydrolases"/>
    <property type="match status" value="1"/>
</dbReference>
<evidence type="ECO:0000313" key="2">
    <source>
        <dbReference type="EMBL" id="OOS05551.1"/>
    </source>
</evidence>
<dbReference type="InterPro" id="IPR027417">
    <property type="entry name" value="P-loop_NTPase"/>
</dbReference>
<dbReference type="PRINTS" id="PR00326">
    <property type="entry name" value="GTP1OBG"/>
</dbReference>
<dbReference type="PANTHER" id="PTHR42714:SF2">
    <property type="entry name" value="TRNA MODIFICATION GTPASE GTPBP3, MITOCHONDRIAL"/>
    <property type="match status" value="1"/>
</dbReference>
<dbReference type="InterPro" id="IPR006073">
    <property type="entry name" value="GTP-bd"/>
</dbReference>
<dbReference type="Proteomes" id="UP000190023">
    <property type="component" value="Unassembled WGS sequence"/>
</dbReference>
<dbReference type="EMBL" id="MUYB01000013">
    <property type="protein sequence ID" value="OOS05551.1"/>
    <property type="molecule type" value="Genomic_DNA"/>
</dbReference>
<name>A0A1T0B731_9PAST</name>
<dbReference type="GO" id="GO:0030488">
    <property type="term" value="P:tRNA methylation"/>
    <property type="evidence" value="ECO:0007669"/>
    <property type="project" value="TreeGrafter"/>
</dbReference>
<dbReference type="Pfam" id="PF01926">
    <property type="entry name" value="MMR_HSR1"/>
    <property type="match status" value="1"/>
</dbReference>
<feature type="domain" description="G" evidence="1">
    <location>
        <begin position="38"/>
        <end position="152"/>
    </location>
</feature>
<sequence length="299" mass="34015">MSNANSDQLLDSLLDKLPEEIRAPLKSKLDSAINYVPKIGVMGKSGAGKSSLINAILGKPVCETGSVGGCTRAFQEEHLHIGRHQITFMDLPGIAENENRHQEYSKLYAEKVQDLDLILWVIKVDDRANKNDEEFYNDLIKVYKKDRILFVLSQCDKAEPTRDWNYEKYCPSNKQLNVIKDNQNRLANDFNVPLNTVIPVACEFYDGKFDRYNVDLLVQVCVLSLPKEAKSSFYASVDKQNISFETKKEAQKGFIDYVSEALDVVIDYSSIPHHLKSIARKVKDVVVDGFKAVWNRWFG</sequence>
<dbReference type="STRING" id="123822.B0188_03840"/>
<evidence type="ECO:0000259" key="1">
    <source>
        <dbReference type="Pfam" id="PF01926"/>
    </source>
</evidence>
<dbReference type="AlphaFoldDB" id="A0A1T0B731"/>
<dbReference type="OrthoDB" id="9779790at2"/>
<dbReference type="PANTHER" id="PTHR42714">
    <property type="entry name" value="TRNA MODIFICATION GTPASE GTPBP3"/>
    <property type="match status" value="1"/>
</dbReference>
<keyword evidence="3" id="KW-1185">Reference proteome</keyword>
<comment type="caution">
    <text evidence="2">The sequence shown here is derived from an EMBL/GenBank/DDBJ whole genome shotgun (WGS) entry which is preliminary data.</text>
</comment>
<protein>
    <submittedName>
        <fullName evidence="2">GTP-binding protein</fullName>
    </submittedName>
</protein>
<gene>
    <name evidence="2" type="ORF">B0188_03840</name>
</gene>
<reference evidence="2 3" key="1">
    <citation type="submission" date="2017-02" db="EMBL/GenBank/DDBJ databases">
        <title>Draft genome sequence of Haemophilus felis CCUG 31170 type strain.</title>
        <authorList>
            <person name="Engstrom-Jakobsson H."/>
            <person name="Salva-Serra F."/>
            <person name="Thorell K."/>
            <person name="Gonzales-Siles L."/>
            <person name="Karlsson R."/>
            <person name="Boulund F."/>
            <person name="Engstrand L."/>
            <person name="Kristiansson E."/>
            <person name="Moore E."/>
        </authorList>
    </citation>
    <scope>NUCLEOTIDE SEQUENCE [LARGE SCALE GENOMIC DNA]</scope>
    <source>
        <strain evidence="2 3">CCUG 31170</strain>
    </source>
</reference>
<evidence type="ECO:0000313" key="3">
    <source>
        <dbReference type="Proteomes" id="UP000190023"/>
    </source>
</evidence>
<dbReference type="GO" id="GO:0005525">
    <property type="term" value="F:GTP binding"/>
    <property type="evidence" value="ECO:0007669"/>
    <property type="project" value="InterPro"/>
</dbReference>
<proteinExistence type="predicted"/>
<dbReference type="SUPFAM" id="SSF52540">
    <property type="entry name" value="P-loop containing nucleoside triphosphate hydrolases"/>
    <property type="match status" value="1"/>
</dbReference>